<evidence type="ECO:0000256" key="7">
    <source>
        <dbReference type="ARBA" id="ARBA00022723"/>
    </source>
</evidence>
<dbReference type="GO" id="GO:0009375">
    <property type="term" value="C:ferredoxin hydrogenase complex"/>
    <property type="evidence" value="ECO:0007669"/>
    <property type="project" value="InterPro"/>
</dbReference>
<dbReference type="GO" id="GO:0044569">
    <property type="term" value="C:[Ni-Fe] hydrogenase complex"/>
    <property type="evidence" value="ECO:0007669"/>
    <property type="project" value="TreeGrafter"/>
</dbReference>
<evidence type="ECO:0000313" key="17">
    <source>
        <dbReference type="Proteomes" id="UP000182135"/>
    </source>
</evidence>
<comment type="subcellular location">
    <subcellularLocation>
        <location evidence="3">Cell envelope</location>
    </subcellularLocation>
</comment>
<dbReference type="Gene3D" id="4.10.480.10">
    <property type="entry name" value="Cytochrome-c3 hydrogenase, C-terminal domain"/>
    <property type="match status" value="1"/>
</dbReference>
<feature type="binding site" evidence="13">
    <location>
        <position position="37"/>
    </location>
    <ligand>
        <name>[4Fe-4S] cluster</name>
        <dbReference type="ChEBI" id="CHEBI:49883"/>
        <label>1</label>
    </ligand>
</feature>
<feature type="binding site" evidence="13">
    <location>
        <position position="210"/>
    </location>
    <ligand>
        <name>[4Fe-4S] cluster</name>
        <dbReference type="ChEBI" id="CHEBI:49883"/>
        <label>2</label>
    </ligand>
</feature>
<reference evidence="16 17" key="1">
    <citation type="submission" date="2016-10" db="EMBL/GenBank/DDBJ databases">
        <authorList>
            <person name="de Groot N.N."/>
        </authorList>
    </citation>
    <scope>NUCLEOTIDE SEQUENCE [LARGE SCALE GENOMIC DNA]</scope>
    <source>
        <strain evidence="16 17">NLAE-zl-G419</strain>
    </source>
</reference>
<feature type="binding site" evidence="13">
    <location>
        <position position="207"/>
    </location>
    <ligand>
        <name>[4Fe-4S] cluster</name>
        <dbReference type="ChEBI" id="CHEBI:49883"/>
        <label>2</label>
    </ligand>
</feature>
<evidence type="ECO:0000259" key="15">
    <source>
        <dbReference type="Pfam" id="PF14720"/>
    </source>
</evidence>
<evidence type="ECO:0000256" key="10">
    <source>
        <dbReference type="ARBA" id="ARBA00023004"/>
    </source>
</evidence>
<dbReference type="InterPro" id="IPR001821">
    <property type="entry name" value="NiFe_hydrogenase_ssu"/>
</dbReference>
<evidence type="ECO:0000313" key="16">
    <source>
        <dbReference type="EMBL" id="SFF55859.1"/>
    </source>
</evidence>
<accession>A0A1I2JNP6</accession>
<dbReference type="STRING" id="1529.SAMN04487885_102240"/>
<gene>
    <name evidence="16" type="ORF">SAMN04487885_102240</name>
</gene>
<evidence type="ECO:0000259" key="14">
    <source>
        <dbReference type="Pfam" id="PF01058"/>
    </source>
</evidence>
<dbReference type="InterPro" id="IPR037148">
    <property type="entry name" value="NiFe-Hase_small_C_sf"/>
</dbReference>
<evidence type="ECO:0000256" key="8">
    <source>
        <dbReference type="ARBA" id="ARBA00022729"/>
    </source>
</evidence>
<dbReference type="Pfam" id="PF01058">
    <property type="entry name" value="Oxidored_q6"/>
    <property type="match status" value="1"/>
</dbReference>
<keyword evidence="10 13" id="KW-0408">Iron</keyword>
<evidence type="ECO:0000256" key="12">
    <source>
        <dbReference type="ARBA" id="ARBA00023291"/>
    </source>
</evidence>
<feature type="binding site" evidence="13">
    <location>
        <position position="236"/>
    </location>
    <ligand>
        <name>[4Fe-4S] cluster</name>
        <dbReference type="ChEBI" id="CHEBI:49883"/>
        <label>2</label>
    </ligand>
</feature>
<keyword evidence="11 13" id="KW-0411">Iron-sulfur</keyword>
<dbReference type="InterPro" id="IPR027394">
    <property type="entry name" value="Cytochrome-c3_hydrogenase_C"/>
</dbReference>
<evidence type="ECO:0000256" key="13">
    <source>
        <dbReference type="PIRSR" id="PIRSR000310-1"/>
    </source>
</evidence>
<evidence type="ECO:0000256" key="2">
    <source>
        <dbReference type="ARBA" id="ARBA00001966"/>
    </source>
</evidence>
<feature type="binding site" evidence="13">
    <location>
        <position position="230"/>
    </location>
    <ligand>
        <name>[4Fe-4S] cluster</name>
        <dbReference type="ChEBI" id="CHEBI:49883"/>
        <label>2</label>
    </ligand>
</feature>
<feature type="binding site" evidence="13">
    <location>
        <position position="170"/>
    </location>
    <ligand>
        <name>[4Fe-4S] cluster</name>
        <dbReference type="ChEBI" id="CHEBI:49883"/>
        <label>1</label>
    </ligand>
</feature>
<evidence type="ECO:0000256" key="5">
    <source>
        <dbReference type="ARBA" id="ARBA00011771"/>
    </source>
</evidence>
<dbReference type="eggNOG" id="COG1740">
    <property type="taxonomic scope" value="Bacteria"/>
</dbReference>
<dbReference type="SUPFAM" id="SSF56770">
    <property type="entry name" value="HydA/Nqo6-like"/>
    <property type="match status" value="1"/>
</dbReference>
<feature type="binding site" evidence="13">
    <location>
        <position position="267"/>
    </location>
    <ligand>
        <name>[3Fe-4S] cluster</name>
        <dbReference type="ChEBI" id="CHEBI:21137"/>
    </ligand>
</feature>
<evidence type="ECO:0000256" key="11">
    <source>
        <dbReference type="ARBA" id="ARBA00023014"/>
    </source>
</evidence>
<dbReference type="GO" id="GO:0009055">
    <property type="term" value="F:electron transfer activity"/>
    <property type="evidence" value="ECO:0007669"/>
    <property type="project" value="TreeGrafter"/>
</dbReference>
<feature type="binding site" evidence="13">
    <location>
        <position position="245"/>
    </location>
    <ligand>
        <name>[3Fe-4S] cluster</name>
        <dbReference type="ChEBI" id="CHEBI:21137"/>
    </ligand>
</feature>
<dbReference type="PANTHER" id="PTHR30013">
    <property type="entry name" value="NIFE / NIFESE HYDROGENASE SMALL SUBUNIT FAMILY MEMBER"/>
    <property type="match status" value="1"/>
</dbReference>
<evidence type="ECO:0000256" key="6">
    <source>
        <dbReference type="ARBA" id="ARBA00022485"/>
    </source>
</evidence>
<keyword evidence="8" id="KW-0732">Signal</keyword>
<evidence type="ECO:0000256" key="9">
    <source>
        <dbReference type="ARBA" id="ARBA00023002"/>
    </source>
</evidence>
<name>A0A1I2JNP6_9CLOT</name>
<evidence type="ECO:0000256" key="3">
    <source>
        <dbReference type="ARBA" id="ARBA00004196"/>
    </source>
</evidence>
<keyword evidence="9" id="KW-0560">Oxidoreductase</keyword>
<dbReference type="GO" id="GO:0008901">
    <property type="term" value="F:ferredoxin hydrogenase activity"/>
    <property type="evidence" value="ECO:0007669"/>
    <property type="project" value="InterPro"/>
</dbReference>
<dbReference type="GO" id="GO:0016020">
    <property type="term" value="C:membrane"/>
    <property type="evidence" value="ECO:0007669"/>
    <property type="project" value="TreeGrafter"/>
</dbReference>
<comment type="subunit">
    <text evidence="5">Heterodimer of a large and a small subunit.</text>
</comment>
<protein>
    <submittedName>
        <fullName evidence="16">Hydrogenase small subunit</fullName>
    </submittedName>
</protein>
<dbReference type="Proteomes" id="UP000182135">
    <property type="component" value="Unassembled WGS sequence"/>
</dbReference>
<evidence type="ECO:0000256" key="1">
    <source>
        <dbReference type="ARBA" id="ARBA00001927"/>
    </source>
</evidence>
<keyword evidence="12 13" id="KW-0003">3Fe-4S</keyword>
<dbReference type="GO" id="GO:0051538">
    <property type="term" value="F:3 iron, 4 sulfur cluster binding"/>
    <property type="evidence" value="ECO:0007669"/>
    <property type="project" value="UniProtKB-KW"/>
</dbReference>
<dbReference type="PANTHER" id="PTHR30013:SF7">
    <property type="entry name" value="HYDROGENASE-2 SMALL CHAIN"/>
    <property type="match status" value="1"/>
</dbReference>
<dbReference type="GO" id="GO:0009061">
    <property type="term" value="P:anaerobic respiration"/>
    <property type="evidence" value="ECO:0007669"/>
    <property type="project" value="TreeGrafter"/>
</dbReference>
<feature type="binding site" evidence="13">
    <location>
        <position position="264"/>
    </location>
    <ligand>
        <name>[3Fe-4S] cluster</name>
        <dbReference type="ChEBI" id="CHEBI:21137"/>
    </ligand>
</feature>
<dbReference type="InterPro" id="IPR037024">
    <property type="entry name" value="NiFe_Hase_small_N_sf"/>
</dbReference>
<dbReference type="InterPro" id="IPR006137">
    <property type="entry name" value="NADH_UbQ_OxRdtase-like_20kDa"/>
</dbReference>
<feature type="domain" description="NADH:ubiquinone oxidoreductase-like 20kDa subunit" evidence="14">
    <location>
        <begin position="37"/>
        <end position="184"/>
    </location>
</feature>
<dbReference type="Pfam" id="PF14720">
    <property type="entry name" value="NiFe_hyd_SSU_C"/>
    <property type="match status" value="1"/>
</dbReference>
<dbReference type="GO" id="GO:0030313">
    <property type="term" value="C:cell envelope"/>
    <property type="evidence" value="ECO:0007669"/>
    <property type="project" value="UniProtKB-SubCell"/>
</dbReference>
<dbReference type="AlphaFoldDB" id="A0A1I2JNP6"/>
<dbReference type="OrthoDB" id="9766729at2"/>
<keyword evidence="17" id="KW-1185">Reference proteome</keyword>
<evidence type="ECO:0000256" key="4">
    <source>
        <dbReference type="ARBA" id="ARBA00006605"/>
    </source>
</evidence>
<dbReference type="GO" id="GO:0046872">
    <property type="term" value="F:metal ion binding"/>
    <property type="evidence" value="ECO:0007669"/>
    <property type="project" value="UniProtKB-KW"/>
</dbReference>
<feature type="domain" description="Cytochrome-c3 hydrogenase C-terminal" evidence="15">
    <location>
        <begin position="202"/>
        <end position="279"/>
    </location>
</feature>
<dbReference type="NCBIfam" id="TIGR00391">
    <property type="entry name" value="hydA"/>
    <property type="match status" value="1"/>
</dbReference>
<dbReference type="EMBL" id="FOOE01000002">
    <property type="protein sequence ID" value="SFF55859.1"/>
    <property type="molecule type" value="Genomic_DNA"/>
</dbReference>
<proteinExistence type="inferred from homology"/>
<keyword evidence="7 13" id="KW-0479">Metal-binding</keyword>
<dbReference type="PRINTS" id="PR00614">
    <property type="entry name" value="NIHGNASESMLL"/>
</dbReference>
<comment type="cofactor">
    <cofactor evidence="1">
        <name>[3Fe-4S] cluster</name>
        <dbReference type="ChEBI" id="CHEBI:21137"/>
    </cofactor>
</comment>
<dbReference type="RefSeq" id="WP_027639784.1">
    <property type="nucleotide sequence ID" value="NZ_FOOE01000002.1"/>
</dbReference>
<organism evidence="16 17">
    <name type="scientific">Clostridium cadaveris</name>
    <dbReference type="NCBI Taxonomy" id="1529"/>
    <lineage>
        <taxon>Bacteria</taxon>
        <taxon>Bacillati</taxon>
        <taxon>Bacillota</taxon>
        <taxon>Clostridia</taxon>
        <taxon>Eubacteriales</taxon>
        <taxon>Clostridiaceae</taxon>
        <taxon>Clostridium</taxon>
    </lineage>
</organism>
<dbReference type="Gene3D" id="3.40.50.700">
    <property type="entry name" value="NADH:ubiquinone oxidoreductase-like, 20kDa subunit"/>
    <property type="match status" value="1"/>
</dbReference>
<keyword evidence="6 13" id="KW-0004">4Fe-4S</keyword>
<dbReference type="PIRSF" id="PIRSF000310">
    <property type="entry name" value="NiFe_hyd_ssu"/>
    <property type="match status" value="1"/>
</dbReference>
<feature type="binding site" evidence="13">
    <location>
        <position position="137"/>
    </location>
    <ligand>
        <name>[4Fe-4S] cluster</name>
        <dbReference type="ChEBI" id="CHEBI:49883"/>
        <label>1</label>
    </ligand>
</feature>
<dbReference type="GO" id="GO:0051539">
    <property type="term" value="F:4 iron, 4 sulfur cluster binding"/>
    <property type="evidence" value="ECO:0007669"/>
    <property type="project" value="UniProtKB-KW"/>
</dbReference>
<comment type="cofactor">
    <cofactor evidence="2">
        <name>[4Fe-4S] cluster</name>
        <dbReference type="ChEBI" id="CHEBI:49883"/>
    </cofactor>
</comment>
<sequence length="282" mass="31095">MSKKRKCPKEVLDLTLDKIRNNRLEKVNLIWIEACGCAGDIIALLDGNNPDMPYFFSEMVNMTYNNSLMGSEGQKAFEKFLETLDTEFILAVEGAVTVRDNGIYDIIAEYNGKSISGAEAITLASGKAKYILAIGTCAAYGGISAAKPNPSMSMSLQEFLGKEVIRVPGCPANPQWITSTIAHLISYGIPELDSEGRPKFLYGETIHTNCERRSYFDRQIFAEKLGDKECMYRLGCKGPITRADCPIVRWDDGVNWPVGANTPCIGCASKGFPDENESFIKL</sequence>
<comment type="similarity">
    <text evidence="4">Belongs to the [NiFe]/[NiFeSe] hydrogenase small subunit family.</text>
</comment>